<evidence type="ECO:0000313" key="2">
    <source>
        <dbReference type="EMBL" id="KAA8895662.1"/>
    </source>
</evidence>
<accession>A0A5J5EJ13</accession>
<dbReference type="InParanoid" id="A0A5J5EJ13"/>
<protein>
    <submittedName>
        <fullName evidence="2">Uncharacterized protein</fullName>
    </submittedName>
</protein>
<feature type="compositionally biased region" description="Basic and acidic residues" evidence="1">
    <location>
        <begin position="98"/>
        <end position="108"/>
    </location>
</feature>
<proteinExistence type="predicted"/>
<name>A0A5J5EJ13_9PEZI</name>
<keyword evidence="3" id="KW-1185">Reference proteome</keyword>
<comment type="caution">
    <text evidence="2">The sequence shown here is derived from an EMBL/GenBank/DDBJ whole genome shotgun (WGS) entry which is preliminary data.</text>
</comment>
<sequence>MTPASNIWAQAACTALGYSNISTNAYRALCGSVRRLCPVSLTEQPRGWRDLSPDEQQRYVQRLTNTYPGVRDAQLFMAFVKHVLQAYKGEVKRRLREKAVHENERDDTPGGDPSAVRVGSL</sequence>
<organism evidence="2 3">
    <name type="scientific">Sphaerosporella brunnea</name>
    <dbReference type="NCBI Taxonomy" id="1250544"/>
    <lineage>
        <taxon>Eukaryota</taxon>
        <taxon>Fungi</taxon>
        <taxon>Dikarya</taxon>
        <taxon>Ascomycota</taxon>
        <taxon>Pezizomycotina</taxon>
        <taxon>Pezizomycetes</taxon>
        <taxon>Pezizales</taxon>
        <taxon>Pyronemataceae</taxon>
        <taxon>Sphaerosporella</taxon>
    </lineage>
</organism>
<reference evidence="2 3" key="1">
    <citation type="submission" date="2019-09" db="EMBL/GenBank/DDBJ databases">
        <title>Draft genome of the ectomycorrhizal ascomycete Sphaerosporella brunnea.</title>
        <authorList>
            <consortium name="DOE Joint Genome Institute"/>
            <person name="Benucci G.M."/>
            <person name="Marozzi G."/>
            <person name="Antonielli L."/>
            <person name="Sanchez S."/>
            <person name="Marco P."/>
            <person name="Wang X."/>
            <person name="Falini L.B."/>
            <person name="Barry K."/>
            <person name="Haridas S."/>
            <person name="Lipzen A."/>
            <person name="Labutti K."/>
            <person name="Grigoriev I.V."/>
            <person name="Murat C."/>
            <person name="Martin F."/>
            <person name="Albertini E."/>
            <person name="Donnini D."/>
            <person name="Bonito G."/>
        </authorList>
    </citation>
    <scope>NUCLEOTIDE SEQUENCE [LARGE SCALE GENOMIC DNA]</scope>
    <source>
        <strain evidence="2 3">Sb_GMNB300</strain>
    </source>
</reference>
<evidence type="ECO:0000256" key="1">
    <source>
        <dbReference type="SAM" id="MobiDB-lite"/>
    </source>
</evidence>
<feature type="region of interest" description="Disordered" evidence="1">
    <location>
        <begin position="98"/>
        <end position="121"/>
    </location>
</feature>
<gene>
    <name evidence="2" type="ORF">FN846DRAFT_893945</name>
</gene>
<evidence type="ECO:0000313" key="3">
    <source>
        <dbReference type="Proteomes" id="UP000326924"/>
    </source>
</evidence>
<dbReference type="AlphaFoldDB" id="A0A5J5EJ13"/>
<dbReference type="Proteomes" id="UP000326924">
    <property type="component" value="Unassembled WGS sequence"/>
</dbReference>
<dbReference type="EMBL" id="VXIS01000250">
    <property type="protein sequence ID" value="KAA8895662.1"/>
    <property type="molecule type" value="Genomic_DNA"/>
</dbReference>